<dbReference type="InterPro" id="IPR000182">
    <property type="entry name" value="GNAT_dom"/>
</dbReference>
<dbReference type="CDD" id="cd04301">
    <property type="entry name" value="NAT_SF"/>
    <property type="match status" value="1"/>
</dbReference>
<dbReference type="InterPro" id="IPR016181">
    <property type="entry name" value="Acyl_CoA_acyltransferase"/>
</dbReference>
<dbReference type="EC" id="2.3.1.-" evidence="4"/>
<proteinExistence type="predicted"/>
<dbReference type="GeneID" id="64348550"/>
<evidence type="ECO:0000256" key="1">
    <source>
        <dbReference type="ARBA" id="ARBA00022679"/>
    </source>
</evidence>
<name>A0A4R5Y8K7_KOCRO</name>
<accession>A0A4R5Y8K7</accession>
<gene>
    <name evidence="4" type="ORF">E2R59_14080</name>
</gene>
<dbReference type="Gene3D" id="3.40.630.30">
    <property type="match status" value="1"/>
</dbReference>
<evidence type="ECO:0000259" key="3">
    <source>
        <dbReference type="PROSITE" id="PS51186"/>
    </source>
</evidence>
<dbReference type="PROSITE" id="PS51186">
    <property type="entry name" value="GNAT"/>
    <property type="match status" value="1"/>
</dbReference>
<dbReference type="InterPro" id="IPR050832">
    <property type="entry name" value="Bact_Acetyltransf"/>
</dbReference>
<protein>
    <submittedName>
        <fullName evidence="4">GNAT family acetyltransferase</fullName>
        <ecNumber evidence="4">2.3.1.-</ecNumber>
    </submittedName>
</protein>
<evidence type="ECO:0000313" key="5">
    <source>
        <dbReference type="Proteomes" id="UP000295163"/>
    </source>
</evidence>
<dbReference type="PANTHER" id="PTHR43877:SF2">
    <property type="entry name" value="AMINOALKYLPHOSPHONATE N-ACETYLTRANSFERASE-RELATED"/>
    <property type="match status" value="1"/>
</dbReference>
<keyword evidence="1 4" id="KW-0808">Transferase</keyword>
<dbReference type="AlphaFoldDB" id="A0A4R5Y8K7"/>
<dbReference type="RefSeq" id="WP_133411079.1">
    <property type="nucleotide sequence ID" value="NZ_SMZT01000006.1"/>
</dbReference>
<dbReference type="EMBL" id="SMZT01000006">
    <property type="protein sequence ID" value="TDL41089.1"/>
    <property type="molecule type" value="Genomic_DNA"/>
</dbReference>
<comment type="caution">
    <text evidence="4">The sequence shown here is derived from an EMBL/GenBank/DDBJ whole genome shotgun (WGS) entry which is preliminary data.</text>
</comment>
<sequence>MIVERLPEHLHEDAVSLWEGAGLTRPWNDPRADLDRALAGPTSTVLAAVEEGRLAGTAMVGHDGHRGWVYYVAVHPSRRGQGLGRELMAAAERWVAGRGIPKMQLMVRSTNTGTREFYERMGYAVQDTVVLGKFFDPERQARQSG</sequence>
<dbReference type="PANTHER" id="PTHR43877">
    <property type="entry name" value="AMINOALKYLPHOSPHONATE N-ACETYLTRANSFERASE-RELATED-RELATED"/>
    <property type="match status" value="1"/>
</dbReference>
<keyword evidence="2 4" id="KW-0012">Acyltransferase</keyword>
<reference evidence="4 5" key="1">
    <citation type="submission" date="2019-03" db="EMBL/GenBank/DDBJ databases">
        <title>Genome Sequencing and Assembly of Various Microbes Isolated from Partially Reclaimed Soil and Acid Mine Drainage (AMD) Site.</title>
        <authorList>
            <person name="Steinbock B."/>
            <person name="Bechtold R."/>
            <person name="Sevigny J.L."/>
            <person name="Thomas D."/>
            <person name="Cuthill L.R."/>
            <person name="Aveiro Johannsen E.J."/>
            <person name="Thomas K."/>
            <person name="Ghosh A."/>
        </authorList>
    </citation>
    <scope>NUCLEOTIDE SEQUENCE [LARGE SCALE GENOMIC DNA]</scope>
    <source>
        <strain evidence="4 5">S-A3</strain>
    </source>
</reference>
<evidence type="ECO:0000256" key="2">
    <source>
        <dbReference type="ARBA" id="ARBA00023315"/>
    </source>
</evidence>
<dbReference type="Pfam" id="PF00583">
    <property type="entry name" value="Acetyltransf_1"/>
    <property type="match status" value="1"/>
</dbReference>
<feature type="domain" description="N-acetyltransferase" evidence="3">
    <location>
        <begin position="1"/>
        <end position="142"/>
    </location>
</feature>
<dbReference type="SUPFAM" id="SSF55729">
    <property type="entry name" value="Acyl-CoA N-acyltransferases (Nat)"/>
    <property type="match status" value="1"/>
</dbReference>
<dbReference type="NCBIfam" id="NF002959">
    <property type="entry name" value="PRK03624.1"/>
    <property type="match status" value="1"/>
</dbReference>
<dbReference type="GO" id="GO:0016747">
    <property type="term" value="F:acyltransferase activity, transferring groups other than amino-acyl groups"/>
    <property type="evidence" value="ECO:0007669"/>
    <property type="project" value="InterPro"/>
</dbReference>
<organism evidence="4 5">
    <name type="scientific">Kocuria rosea</name>
    <name type="common">Deinococcus erythromyxa</name>
    <name type="synonym">Micrococcus rubens</name>
    <dbReference type="NCBI Taxonomy" id="1275"/>
    <lineage>
        <taxon>Bacteria</taxon>
        <taxon>Bacillati</taxon>
        <taxon>Actinomycetota</taxon>
        <taxon>Actinomycetes</taxon>
        <taxon>Micrococcales</taxon>
        <taxon>Micrococcaceae</taxon>
        <taxon>Kocuria</taxon>
    </lineage>
</organism>
<dbReference type="Proteomes" id="UP000295163">
    <property type="component" value="Unassembled WGS sequence"/>
</dbReference>
<evidence type="ECO:0000313" key="4">
    <source>
        <dbReference type="EMBL" id="TDL41089.1"/>
    </source>
</evidence>